<dbReference type="GO" id="GO:0016301">
    <property type="term" value="F:kinase activity"/>
    <property type="evidence" value="ECO:0007669"/>
    <property type="project" value="UniProtKB-KW"/>
</dbReference>
<dbReference type="SUPFAM" id="SSF51206">
    <property type="entry name" value="cAMP-binding domain-like"/>
    <property type="match status" value="1"/>
</dbReference>
<dbReference type="RefSeq" id="WP_168927901.1">
    <property type="nucleotide sequence ID" value="NZ_BKAT01000031.1"/>
</dbReference>
<sequence>MHPLHKHITATVPLSEKEFELLLSHGRKRKLKKNQLLLQEGDYCLSDFFVLDGCLRQYYIDNAGNEHVIQFAFPGWWISDWYSILHKKPSNYHIEALMPTETLQFTYEDLEKLFHELPPLERYFRINFQRAFAAQQRRILWLQQPLKERYAEFVSVYGFFEQLLPQSQIASYLGTTRESISRIKNTVSNK</sequence>
<evidence type="ECO:0000259" key="1">
    <source>
        <dbReference type="Pfam" id="PF00027"/>
    </source>
</evidence>
<dbReference type="CDD" id="cd00038">
    <property type="entry name" value="CAP_ED"/>
    <property type="match status" value="1"/>
</dbReference>
<keyword evidence="2" id="KW-0808">Transferase</keyword>
<dbReference type="InterPro" id="IPR018490">
    <property type="entry name" value="cNMP-bd_dom_sf"/>
</dbReference>
<protein>
    <submittedName>
        <fullName evidence="2">cAMP-binding domain of CRP or a regulatory subunit of cAMP-dependent protein kinases</fullName>
    </submittedName>
</protein>
<name>A0A1H4EH93_9BACT</name>
<dbReference type="Gene3D" id="2.60.120.10">
    <property type="entry name" value="Jelly Rolls"/>
    <property type="match status" value="1"/>
</dbReference>
<accession>A0A1H4EH93</accession>
<evidence type="ECO:0000313" key="3">
    <source>
        <dbReference type="Proteomes" id="UP000199656"/>
    </source>
</evidence>
<reference evidence="3" key="1">
    <citation type="submission" date="2016-10" db="EMBL/GenBank/DDBJ databases">
        <authorList>
            <person name="Varghese N."/>
            <person name="Submissions S."/>
        </authorList>
    </citation>
    <scope>NUCLEOTIDE SEQUENCE [LARGE SCALE GENOMIC DNA]</scope>
    <source>
        <strain evidence="3">DSM 23920</strain>
    </source>
</reference>
<proteinExistence type="predicted"/>
<dbReference type="AlphaFoldDB" id="A0A1H4EH93"/>
<keyword evidence="3" id="KW-1185">Reference proteome</keyword>
<dbReference type="STRING" id="408074.SAMN05660909_03738"/>
<organism evidence="2 3">
    <name type="scientific">Chitinophaga terrae</name>
    <name type="common">ex Kim and Jung 2007</name>
    <dbReference type="NCBI Taxonomy" id="408074"/>
    <lineage>
        <taxon>Bacteria</taxon>
        <taxon>Pseudomonadati</taxon>
        <taxon>Bacteroidota</taxon>
        <taxon>Chitinophagia</taxon>
        <taxon>Chitinophagales</taxon>
        <taxon>Chitinophagaceae</taxon>
        <taxon>Chitinophaga</taxon>
    </lineage>
</organism>
<evidence type="ECO:0000313" key="2">
    <source>
        <dbReference type="EMBL" id="SEA84395.1"/>
    </source>
</evidence>
<dbReference type="Pfam" id="PF00027">
    <property type="entry name" value="cNMP_binding"/>
    <property type="match status" value="1"/>
</dbReference>
<dbReference type="InterPro" id="IPR014710">
    <property type="entry name" value="RmlC-like_jellyroll"/>
</dbReference>
<feature type="domain" description="Cyclic nucleotide-binding" evidence="1">
    <location>
        <begin position="29"/>
        <end position="115"/>
    </location>
</feature>
<dbReference type="EMBL" id="FNRL01000018">
    <property type="protein sequence ID" value="SEA84395.1"/>
    <property type="molecule type" value="Genomic_DNA"/>
</dbReference>
<dbReference type="InterPro" id="IPR000595">
    <property type="entry name" value="cNMP-bd_dom"/>
</dbReference>
<dbReference type="Proteomes" id="UP000199656">
    <property type="component" value="Unassembled WGS sequence"/>
</dbReference>
<gene>
    <name evidence="2" type="ORF">SAMN05660909_03738</name>
</gene>
<keyword evidence="2" id="KW-0418">Kinase</keyword>